<evidence type="ECO:0000313" key="2">
    <source>
        <dbReference type="EMBL" id="CAL1588799.1"/>
    </source>
</evidence>
<dbReference type="Proteomes" id="UP001497482">
    <property type="component" value="Chromosome 18"/>
</dbReference>
<sequence>MTGAQVAGGGWDPAGCSVLLQGEPGQQRRGDMDGTRRGLEARKFRSAPPHSSQSCSRSELLFSGKHSARGRL</sequence>
<organism evidence="2 3">
    <name type="scientific">Knipowitschia caucasica</name>
    <name type="common">Caucasian dwarf goby</name>
    <name type="synonym">Pomatoschistus caucasicus</name>
    <dbReference type="NCBI Taxonomy" id="637954"/>
    <lineage>
        <taxon>Eukaryota</taxon>
        <taxon>Metazoa</taxon>
        <taxon>Chordata</taxon>
        <taxon>Craniata</taxon>
        <taxon>Vertebrata</taxon>
        <taxon>Euteleostomi</taxon>
        <taxon>Actinopterygii</taxon>
        <taxon>Neopterygii</taxon>
        <taxon>Teleostei</taxon>
        <taxon>Neoteleostei</taxon>
        <taxon>Acanthomorphata</taxon>
        <taxon>Gobiaria</taxon>
        <taxon>Gobiiformes</taxon>
        <taxon>Gobioidei</taxon>
        <taxon>Gobiidae</taxon>
        <taxon>Gobiinae</taxon>
        <taxon>Knipowitschia</taxon>
    </lineage>
</organism>
<dbReference type="AlphaFoldDB" id="A0AAV2KLA1"/>
<gene>
    <name evidence="2" type="ORF">KC01_LOCUS18527</name>
</gene>
<evidence type="ECO:0000256" key="1">
    <source>
        <dbReference type="SAM" id="MobiDB-lite"/>
    </source>
</evidence>
<accession>A0AAV2KLA1</accession>
<keyword evidence="3" id="KW-1185">Reference proteome</keyword>
<proteinExistence type="predicted"/>
<reference evidence="2 3" key="1">
    <citation type="submission" date="2024-04" db="EMBL/GenBank/DDBJ databases">
        <authorList>
            <person name="Waldvogel A.-M."/>
            <person name="Schoenle A."/>
        </authorList>
    </citation>
    <scope>NUCLEOTIDE SEQUENCE [LARGE SCALE GENOMIC DNA]</scope>
</reference>
<name>A0AAV2KLA1_KNICA</name>
<dbReference type="EMBL" id="OZ035840">
    <property type="protein sequence ID" value="CAL1588799.1"/>
    <property type="molecule type" value="Genomic_DNA"/>
</dbReference>
<feature type="compositionally biased region" description="Basic and acidic residues" evidence="1">
    <location>
        <begin position="26"/>
        <end position="43"/>
    </location>
</feature>
<feature type="compositionally biased region" description="Gly residues" evidence="1">
    <location>
        <begin position="1"/>
        <end position="12"/>
    </location>
</feature>
<feature type="region of interest" description="Disordered" evidence="1">
    <location>
        <begin position="1"/>
        <end position="72"/>
    </location>
</feature>
<protein>
    <submittedName>
        <fullName evidence="2">Uncharacterized protein</fullName>
    </submittedName>
</protein>
<evidence type="ECO:0000313" key="3">
    <source>
        <dbReference type="Proteomes" id="UP001497482"/>
    </source>
</evidence>